<gene>
    <name evidence="4" type="ORF">FYJ35_07560</name>
</gene>
<dbReference type="Gene3D" id="3.30.930.30">
    <property type="match status" value="1"/>
</dbReference>
<evidence type="ECO:0000313" key="4">
    <source>
        <dbReference type="EMBL" id="MSS14900.1"/>
    </source>
</evidence>
<dbReference type="AlphaFoldDB" id="A0A6L5X3X4"/>
<evidence type="ECO:0000256" key="2">
    <source>
        <dbReference type="SAM" id="Coils"/>
    </source>
</evidence>
<dbReference type="Proteomes" id="UP000481852">
    <property type="component" value="Unassembled WGS sequence"/>
</dbReference>
<evidence type="ECO:0000313" key="5">
    <source>
        <dbReference type="Proteomes" id="UP000481852"/>
    </source>
</evidence>
<comment type="caution">
    <text evidence="4">The sequence shown here is derived from an EMBL/GenBank/DDBJ whole genome shotgun (WGS) entry which is preliminary data.</text>
</comment>
<keyword evidence="5" id="KW-1185">Reference proteome</keyword>
<feature type="compositionally biased region" description="Basic residues" evidence="3">
    <location>
        <begin position="314"/>
        <end position="324"/>
    </location>
</feature>
<dbReference type="InterPro" id="IPR001668">
    <property type="entry name" value="Mob_Pre"/>
</dbReference>
<comment type="similarity">
    <text evidence="1">Belongs to the plasmid mobilization pre family.</text>
</comment>
<proteinExistence type="inferred from homology"/>
<accession>A0A6L5X3X4</accession>
<dbReference type="Pfam" id="PF01076">
    <property type="entry name" value="Mob_Pre"/>
    <property type="match status" value="1"/>
</dbReference>
<dbReference type="NCBIfam" id="NF041497">
    <property type="entry name" value="MobV"/>
    <property type="match status" value="1"/>
</dbReference>
<evidence type="ECO:0000256" key="3">
    <source>
        <dbReference type="SAM" id="MobiDB-lite"/>
    </source>
</evidence>
<keyword evidence="2" id="KW-0175">Coiled coil</keyword>
<sequence>MGAQYAIMRFAKYKGPEISGIEAHNERTKEKYASNPDVDISRSHLNFHLVEPSGRYRAEAERQITAAGCRTRTDSVRLVEMLVTASPEFFKGKKQEEIRIFFQTALDFIKQKQNPDTIISAVVHMDEKTPHMHLSFVPLTEDGRLCAKEIIGNKKKLTQWQDAFWEQMVRKFPDLERGMSAGETGRDHIPPRMFKEMTRLNKQREKLDKLLSQVSMFNAKAKAAEICRYLDKYIPNVERMSTQMKKYKGAFQDLTAENEALVRKNEKLAADIKESRQESVLKRMGDLQLRRDYEQAVALLERIPPEILEIYAGRQHRDRSRNQRRNRDALE</sequence>
<feature type="coiled-coil region" evidence="2">
    <location>
        <begin position="200"/>
        <end position="278"/>
    </location>
</feature>
<reference evidence="4 5" key="1">
    <citation type="submission" date="2019-08" db="EMBL/GenBank/DDBJ databases">
        <title>In-depth cultivation of the pig gut microbiome towards novel bacterial diversity and tailored functional studies.</title>
        <authorList>
            <person name="Wylensek D."/>
            <person name="Hitch T.C.A."/>
            <person name="Clavel T."/>
        </authorList>
    </citation>
    <scope>NUCLEOTIDE SEQUENCE [LARGE SCALE GENOMIC DNA]</scope>
    <source>
        <strain evidence="4 5">Oil+RF-744-WCA-WT-11</strain>
    </source>
</reference>
<organism evidence="4 5">
    <name type="scientific">Porcincola intestinalis</name>
    <dbReference type="NCBI Taxonomy" id="2606632"/>
    <lineage>
        <taxon>Bacteria</taxon>
        <taxon>Bacillati</taxon>
        <taxon>Bacillota</taxon>
        <taxon>Clostridia</taxon>
        <taxon>Lachnospirales</taxon>
        <taxon>Lachnospiraceae</taxon>
        <taxon>Porcincola</taxon>
    </lineage>
</organism>
<protein>
    <submittedName>
        <fullName evidence="4">Plasmid recombination protein</fullName>
    </submittedName>
</protein>
<evidence type="ECO:0000256" key="1">
    <source>
        <dbReference type="ARBA" id="ARBA00010657"/>
    </source>
</evidence>
<dbReference type="RefSeq" id="WP_154525210.1">
    <property type="nucleotide sequence ID" value="NZ_VULZ01000007.1"/>
</dbReference>
<feature type="region of interest" description="Disordered" evidence="3">
    <location>
        <begin position="312"/>
        <end position="331"/>
    </location>
</feature>
<name>A0A6L5X3X4_9FIRM</name>
<dbReference type="EMBL" id="VULZ01000007">
    <property type="protein sequence ID" value="MSS14900.1"/>
    <property type="molecule type" value="Genomic_DNA"/>
</dbReference>
<dbReference type="GO" id="GO:0006310">
    <property type="term" value="P:DNA recombination"/>
    <property type="evidence" value="ECO:0007669"/>
    <property type="project" value="InterPro"/>
</dbReference>
<dbReference type="CDD" id="cd17242">
    <property type="entry name" value="MobM_relaxase"/>
    <property type="match status" value="1"/>
</dbReference>
<dbReference type="GO" id="GO:0003677">
    <property type="term" value="F:DNA binding"/>
    <property type="evidence" value="ECO:0007669"/>
    <property type="project" value="InterPro"/>
</dbReference>